<evidence type="ECO:0000313" key="3">
    <source>
        <dbReference type="EMBL" id="GLZ77810.1"/>
    </source>
</evidence>
<dbReference type="AlphaFoldDB" id="A0A9W6WAM8"/>
<keyword evidence="1" id="KW-0812">Transmembrane</keyword>
<dbReference type="Pfam" id="PF03372">
    <property type="entry name" value="Exo_endo_phos"/>
    <property type="match status" value="1"/>
</dbReference>
<keyword evidence="1" id="KW-0472">Membrane</keyword>
<keyword evidence="4" id="KW-1185">Reference proteome</keyword>
<organism evidence="3 4">
    <name type="scientific">Actinorhabdospora filicis</name>
    <dbReference type="NCBI Taxonomy" id="1785913"/>
    <lineage>
        <taxon>Bacteria</taxon>
        <taxon>Bacillati</taxon>
        <taxon>Actinomycetota</taxon>
        <taxon>Actinomycetes</taxon>
        <taxon>Micromonosporales</taxon>
        <taxon>Micromonosporaceae</taxon>
        <taxon>Actinorhabdospora</taxon>
    </lineage>
</organism>
<feature type="transmembrane region" description="Helical" evidence="1">
    <location>
        <begin position="22"/>
        <end position="39"/>
    </location>
</feature>
<keyword evidence="1" id="KW-1133">Transmembrane helix</keyword>
<dbReference type="SUPFAM" id="SSF56219">
    <property type="entry name" value="DNase I-like"/>
    <property type="match status" value="1"/>
</dbReference>
<comment type="caution">
    <text evidence="3">The sequence shown here is derived from an EMBL/GenBank/DDBJ whole genome shotgun (WGS) entry which is preliminary data.</text>
</comment>
<sequence>MIAIPGIVPNAGPHLGSLVETFRPWLGLAVPVLLLAALLRRSTTALLAVVALAGVWSVVFAAAFKPGDGTGGIVAVQHNASDENPDPQGTARALLAAGPDLVALEEVLPEALPAYSGVLDPELPYRAVSGTVALWSRYPLTDVRPLDIKPEAIGDGWQRALRATAAVPGLGPVAVYVAHLPSLRLGLTGFGSGPRDEGAAKLGPLLTAEPVHRLILLGDLNATTADRGLRPVTRQLNAPPEDFTFSWPASSPVARIDQVLARGGKVPAIRALPATGSDHLPVVARVVF</sequence>
<feature type="transmembrane region" description="Helical" evidence="1">
    <location>
        <begin position="46"/>
        <end position="64"/>
    </location>
</feature>
<dbReference type="EMBL" id="BSTX01000002">
    <property type="protein sequence ID" value="GLZ77810.1"/>
    <property type="molecule type" value="Genomic_DNA"/>
</dbReference>
<dbReference type="Gene3D" id="3.60.10.10">
    <property type="entry name" value="Endonuclease/exonuclease/phosphatase"/>
    <property type="match status" value="1"/>
</dbReference>
<name>A0A9W6WAM8_9ACTN</name>
<evidence type="ECO:0000313" key="4">
    <source>
        <dbReference type="Proteomes" id="UP001165079"/>
    </source>
</evidence>
<protein>
    <recommendedName>
        <fullName evidence="2">Endonuclease/exonuclease/phosphatase domain-containing protein</fullName>
    </recommendedName>
</protein>
<dbReference type="InterPro" id="IPR005135">
    <property type="entry name" value="Endo/exonuclease/phosphatase"/>
</dbReference>
<proteinExistence type="predicted"/>
<dbReference type="GO" id="GO:0003824">
    <property type="term" value="F:catalytic activity"/>
    <property type="evidence" value="ECO:0007669"/>
    <property type="project" value="InterPro"/>
</dbReference>
<dbReference type="InterPro" id="IPR036691">
    <property type="entry name" value="Endo/exonu/phosph_ase_sf"/>
</dbReference>
<reference evidence="3" key="1">
    <citation type="submission" date="2023-03" db="EMBL/GenBank/DDBJ databases">
        <title>Actinorhabdospora filicis NBRC 111898.</title>
        <authorList>
            <person name="Ichikawa N."/>
            <person name="Sato H."/>
            <person name="Tonouchi N."/>
        </authorList>
    </citation>
    <scope>NUCLEOTIDE SEQUENCE</scope>
    <source>
        <strain evidence="3">NBRC 111898</strain>
    </source>
</reference>
<feature type="domain" description="Endonuclease/exonuclease/phosphatase" evidence="2">
    <location>
        <begin position="80"/>
        <end position="279"/>
    </location>
</feature>
<dbReference type="Proteomes" id="UP001165079">
    <property type="component" value="Unassembled WGS sequence"/>
</dbReference>
<dbReference type="RefSeq" id="WP_285662991.1">
    <property type="nucleotide sequence ID" value="NZ_BSTX01000002.1"/>
</dbReference>
<evidence type="ECO:0000256" key="1">
    <source>
        <dbReference type="SAM" id="Phobius"/>
    </source>
</evidence>
<evidence type="ECO:0000259" key="2">
    <source>
        <dbReference type="Pfam" id="PF03372"/>
    </source>
</evidence>
<accession>A0A9W6WAM8</accession>
<gene>
    <name evidence="3" type="ORF">Afil01_26170</name>
</gene>